<feature type="transmembrane region" description="Helical" evidence="8">
    <location>
        <begin position="235"/>
        <end position="261"/>
    </location>
</feature>
<dbReference type="PANTHER" id="PTHR33908">
    <property type="entry name" value="MANNOSYLTRANSFERASE YKCB-RELATED"/>
    <property type="match status" value="1"/>
</dbReference>
<evidence type="ECO:0000313" key="11">
    <source>
        <dbReference type="Proteomes" id="UP001501237"/>
    </source>
</evidence>
<evidence type="ECO:0000313" key="10">
    <source>
        <dbReference type="EMBL" id="GAA3238811.1"/>
    </source>
</evidence>
<evidence type="ECO:0000256" key="2">
    <source>
        <dbReference type="ARBA" id="ARBA00022475"/>
    </source>
</evidence>
<evidence type="ECO:0000256" key="4">
    <source>
        <dbReference type="ARBA" id="ARBA00022679"/>
    </source>
</evidence>
<keyword evidence="7 8" id="KW-0472">Membrane</keyword>
<dbReference type="Proteomes" id="UP001501237">
    <property type="component" value="Unassembled WGS sequence"/>
</dbReference>
<dbReference type="InterPro" id="IPR038731">
    <property type="entry name" value="RgtA/B/C-like"/>
</dbReference>
<dbReference type="Pfam" id="PF13231">
    <property type="entry name" value="PMT_2"/>
    <property type="match status" value="1"/>
</dbReference>
<feature type="domain" description="Glycosyltransferase RgtA/B/C/D-like" evidence="9">
    <location>
        <begin position="68"/>
        <end position="212"/>
    </location>
</feature>
<feature type="transmembrane region" description="Helical" evidence="8">
    <location>
        <begin position="196"/>
        <end position="215"/>
    </location>
</feature>
<proteinExistence type="predicted"/>
<keyword evidence="5 8" id="KW-0812">Transmembrane</keyword>
<feature type="transmembrane region" description="Helical" evidence="8">
    <location>
        <begin position="165"/>
        <end position="190"/>
    </location>
</feature>
<feature type="transmembrane region" description="Helical" evidence="8">
    <location>
        <begin position="110"/>
        <end position="129"/>
    </location>
</feature>
<sequence>MRISPESSRGGLVWAPPAAAALGFGLWGVTGPSFWRDEAATAEVARRTVPRILDLLGHIDAVHGFYYLVVHLFGTLFGDGELALRFPSVLAGAVTAAGTAAIGRRLGGDATGIVAGLLTAASPLLIRYAQEARPYAMETAAAVVATLLLLRALELDRRRDWAGYGAAIVLLGLFNVFGLLLLGAHLITALPRWRPWALTAGPALLPLLPLVALAAGQRDEQVYWLARPTLTEVGYLVKIMSGAGWLIAPVLILAVLGAALPDLRRTALGWLLVPPAVLILVSLVHPLYTSRYVLFCAPALFLLAAGGLTRLPRPVPLLGTAVLIAAALPVHVTQHRQDDRADDLRALAGILRRHEHRGDGLLFAITSQRMIMGAYPGPFARLDDLAVAVPGERSGTLAGIMEPPGALAARLAGVDRVWLVSRQVNPNAPGQDVDTARVAALQQDFGRVKGWKFKGGYVSLYRRR</sequence>
<dbReference type="InterPro" id="IPR050297">
    <property type="entry name" value="LipidA_mod_glycosyltrf_83"/>
</dbReference>
<keyword evidence="4" id="KW-0808">Transferase</keyword>
<organism evidence="10 11">
    <name type="scientific">Actinocorallia longicatena</name>
    <dbReference type="NCBI Taxonomy" id="111803"/>
    <lineage>
        <taxon>Bacteria</taxon>
        <taxon>Bacillati</taxon>
        <taxon>Actinomycetota</taxon>
        <taxon>Actinomycetes</taxon>
        <taxon>Streptosporangiales</taxon>
        <taxon>Thermomonosporaceae</taxon>
        <taxon>Actinocorallia</taxon>
    </lineage>
</organism>
<keyword evidence="3" id="KW-0328">Glycosyltransferase</keyword>
<keyword evidence="11" id="KW-1185">Reference proteome</keyword>
<accession>A0ABP6QKY5</accession>
<evidence type="ECO:0000259" key="9">
    <source>
        <dbReference type="Pfam" id="PF13231"/>
    </source>
</evidence>
<comment type="caution">
    <text evidence="10">The sequence shown here is derived from an EMBL/GenBank/DDBJ whole genome shotgun (WGS) entry which is preliminary data.</text>
</comment>
<evidence type="ECO:0000256" key="3">
    <source>
        <dbReference type="ARBA" id="ARBA00022676"/>
    </source>
</evidence>
<feature type="transmembrane region" description="Helical" evidence="8">
    <location>
        <begin position="12"/>
        <end position="35"/>
    </location>
</feature>
<evidence type="ECO:0000256" key="6">
    <source>
        <dbReference type="ARBA" id="ARBA00022989"/>
    </source>
</evidence>
<comment type="subcellular location">
    <subcellularLocation>
        <location evidence="1">Cell membrane</location>
        <topology evidence="1">Multi-pass membrane protein</topology>
    </subcellularLocation>
</comment>
<evidence type="ECO:0000256" key="1">
    <source>
        <dbReference type="ARBA" id="ARBA00004651"/>
    </source>
</evidence>
<gene>
    <name evidence="10" type="ORF">GCM10010468_74570</name>
</gene>
<evidence type="ECO:0000256" key="7">
    <source>
        <dbReference type="ARBA" id="ARBA00023136"/>
    </source>
</evidence>
<feature type="transmembrane region" description="Helical" evidence="8">
    <location>
        <begin position="55"/>
        <end position="77"/>
    </location>
</feature>
<reference evidence="11" key="1">
    <citation type="journal article" date="2019" name="Int. J. Syst. Evol. Microbiol.">
        <title>The Global Catalogue of Microorganisms (GCM) 10K type strain sequencing project: providing services to taxonomists for standard genome sequencing and annotation.</title>
        <authorList>
            <consortium name="The Broad Institute Genomics Platform"/>
            <consortium name="The Broad Institute Genome Sequencing Center for Infectious Disease"/>
            <person name="Wu L."/>
            <person name="Ma J."/>
        </authorList>
    </citation>
    <scope>NUCLEOTIDE SEQUENCE [LARGE SCALE GENOMIC DNA]</scope>
    <source>
        <strain evidence="11">JCM 9377</strain>
    </source>
</reference>
<evidence type="ECO:0000256" key="5">
    <source>
        <dbReference type="ARBA" id="ARBA00022692"/>
    </source>
</evidence>
<feature type="transmembrane region" description="Helical" evidence="8">
    <location>
        <begin position="267"/>
        <end position="285"/>
    </location>
</feature>
<keyword evidence="6 8" id="KW-1133">Transmembrane helix</keyword>
<dbReference type="PANTHER" id="PTHR33908:SF3">
    <property type="entry name" value="UNDECAPRENYL PHOSPHATE-ALPHA-4-AMINO-4-DEOXY-L-ARABINOSE ARABINOSYL TRANSFERASE"/>
    <property type="match status" value="1"/>
</dbReference>
<name>A0ABP6QKY5_9ACTN</name>
<feature type="transmembrane region" description="Helical" evidence="8">
    <location>
        <begin position="315"/>
        <end position="332"/>
    </location>
</feature>
<dbReference type="RefSeq" id="WP_344838322.1">
    <property type="nucleotide sequence ID" value="NZ_BAAAUV010000036.1"/>
</dbReference>
<feature type="transmembrane region" description="Helical" evidence="8">
    <location>
        <begin position="292"/>
        <end position="309"/>
    </location>
</feature>
<evidence type="ECO:0000256" key="8">
    <source>
        <dbReference type="SAM" id="Phobius"/>
    </source>
</evidence>
<keyword evidence="2" id="KW-1003">Cell membrane</keyword>
<dbReference type="EMBL" id="BAAAUV010000036">
    <property type="protein sequence ID" value="GAA3238811.1"/>
    <property type="molecule type" value="Genomic_DNA"/>
</dbReference>
<protein>
    <submittedName>
        <fullName evidence="10">Glycosyltransferase family 39 protein</fullName>
    </submittedName>
</protein>